<comment type="subcellular location">
    <subcellularLocation>
        <location evidence="2 12">Mitochondrion inner membrane</location>
        <topology evidence="2 12">Multi-pass membrane protein</topology>
    </subcellularLocation>
</comment>
<dbReference type="PANTHER" id="PTHR11432">
    <property type="entry name" value="NADH DEHYDROGENASE SUBUNIT 1"/>
    <property type="match status" value="1"/>
</dbReference>
<dbReference type="HAMAP" id="MF_01350">
    <property type="entry name" value="NDH1_NuoH"/>
    <property type="match status" value="1"/>
</dbReference>
<protein>
    <recommendedName>
        <fullName evidence="4 13">NADH-ubiquinone oxidoreductase chain 1</fullName>
        <ecNumber evidence="13">7.1.1.2</ecNumber>
    </recommendedName>
</protein>
<reference evidence="15" key="1">
    <citation type="submission" date="2014-02" db="EMBL/GenBank/DDBJ databases">
        <title>The comparative mitochondrial genomes from Braconidae subfamilies and the phylogeny of the Hymenoptera.</title>
        <authorList>
            <person name="Li Q."/>
            <person name="Wei S.J."/>
            <person name="Chen X.X."/>
        </authorList>
    </citation>
    <scope>NUCLEOTIDE SEQUENCE</scope>
</reference>
<dbReference type="GO" id="GO:0008137">
    <property type="term" value="F:NADH dehydrogenase (ubiquinone) activity"/>
    <property type="evidence" value="ECO:0007669"/>
    <property type="project" value="UniProtKB-EC"/>
</dbReference>
<evidence type="ECO:0000256" key="3">
    <source>
        <dbReference type="ARBA" id="ARBA00010535"/>
    </source>
</evidence>
<keyword evidence="6 12" id="KW-0812">Transmembrane</keyword>
<evidence type="ECO:0000256" key="8">
    <source>
        <dbReference type="ARBA" id="ARBA00022989"/>
    </source>
</evidence>
<comment type="similarity">
    <text evidence="3 12">Belongs to the complex I subunit 1 family.</text>
</comment>
<evidence type="ECO:0000256" key="6">
    <source>
        <dbReference type="ARBA" id="ARBA00022692"/>
    </source>
</evidence>
<dbReference type="EC" id="7.1.1.2" evidence="13"/>
<organism evidence="15">
    <name type="scientific">Elasmosoma sp. QL-2014</name>
    <dbReference type="NCBI Taxonomy" id="1491720"/>
    <lineage>
        <taxon>Eukaryota</taxon>
        <taxon>Metazoa</taxon>
        <taxon>Ecdysozoa</taxon>
        <taxon>Arthropoda</taxon>
        <taxon>Hexapoda</taxon>
        <taxon>Insecta</taxon>
        <taxon>Pterygota</taxon>
        <taxon>Neoptera</taxon>
        <taxon>Endopterygota</taxon>
        <taxon>Hymenoptera</taxon>
        <taxon>Apocrita</taxon>
        <taxon>Ichneumonoidea</taxon>
        <taxon>Braconidae</taxon>
        <taxon>Neoneurinae</taxon>
        <taxon>Elasmosoma</taxon>
    </lineage>
</organism>
<keyword evidence="8 14" id="KW-1133">Transmembrane helix</keyword>
<geneLocation type="mitochondrion" evidence="15"/>
<feature type="transmembrane region" description="Helical" evidence="14">
    <location>
        <begin position="182"/>
        <end position="201"/>
    </location>
</feature>
<keyword evidence="5" id="KW-0813">Transport</keyword>
<dbReference type="GO" id="GO:0009060">
    <property type="term" value="P:aerobic respiration"/>
    <property type="evidence" value="ECO:0007669"/>
    <property type="project" value="TreeGrafter"/>
</dbReference>
<keyword evidence="10 13" id="KW-0496">Mitochondrion</keyword>
<sequence length="318" mass="37213">MMSQYAFYVFFSTIMLMMVILFNMVSVAFFTLFERKMMGVFHYRRGPNKVGVNGLLQPFSDAIKLLLKEFFTPLKSTLTLYLAAPVFMFLTTMMLWLIFPFQSNLMSFNLSFLFFLSFMSMSAHAVMFMSWASNSSYSMLGAIRTVAQTISYEVTFALSMLMIFMLIDSMDFNKLLMFSNTTNIALLMIFPMFVVFLSILAEINRTPFDLSESESELVSGFNIEYGSVKFTIIFLSEYASIAFMMFIFNLMFFNSNPMSLSFFIQWISMIYIITWVRMTMPRLRYDMLMTLCWFTLLPLILISFIFSTIFLKLPLIYF</sequence>
<keyword evidence="12" id="KW-0520">NAD</keyword>
<comment type="function">
    <text evidence="1">Core subunit of the mitochondrial membrane respiratory chain NADH dehydrogenase (Complex I) that is believed to belong to the minimal assembly required for catalysis. Complex I functions in the transfer of electrons from NADH to the respiratory chain. The immediate electron acceptor for the enzyme is believed to be ubiquinone.</text>
</comment>
<evidence type="ECO:0000256" key="1">
    <source>
        <dbReference type="ARBA" id="ARBA00003257"/>
    </source>
</evidence>
<dbReference type="Pfam" id="PF00146">
    <property type="entry name" value="NADHdh"/>
    <property type="match status" value="1"/>
</dbReference>
<dbReference type="PROSITE" id="PS00668">
    <property type="entry name" value="COMPLEX1_ND1_2"/>
    <property type="match status" value="1"/>
</dbReference>
<dbReference type="InterPro" id="IPR018086">
    <property type="entry name" value="NADH_UbQ_OxRdtase_su1_CS"/>
</dbReference>
<keyword evidence="11 14" id="KW-0472">Membrane</keyword>
<proteinExistence type="inferred from homology"/>
<evidence type="ECO:0000256" key="4">
    <source>
        <dbReference type="ARBA" id="ARBA00021009"/>
    </source>
</evidence>
<evidence type="ECO:0000256" key="11">
    <source>
        <dbReference type="ARBA" id="ARBA00023136"/>
    </source>
</evidence>
<comment type="catalytic activity">
    <reaction evidence="13">
        <text>a ubiquinone + NADH + 5 H(+)(in) = a ubiquinol + NAD(+) + 4 H(+)(out)</text>
        <dbReference type="Rhea" id="RHEA:29091"/>
        <dbReference type="Rhea" id="RHEA-COMP:9565"/>
        <dbReference type="Rhea" id="RHEA-COMP:9566"/>
        <dbReference type="ChEBI" id="CHEBI:15378"/>
        <dbReference type="ChEBI" id="CHEBI:16389"/>
        <dbReference type="ChEBI" id="CHEBI:17976"/>
        <dbReference type="ChEBI" id="CHEBI:57540"/>
        <dbReference type="ChEBI" id="CHEBI:57945"/>
        <dbReference type="EC" id="7.1.1.2"/>
    </reaction>
</comment>
<dbReference type="GO" id="GO:0005743">
    <property type="term" value="C:mitochondrial inner membrane"/>
    <property type="evidence" value="ECO:0007669"/>
    <property type="project" value="UniProtKB-SubCell"/>
</dbReference>
<feature type="transmembrane region" description="Helical" evidence="14">
    <location>
        <begin position="230"/>
        <end position="252"/>
    </location>
</feature>
<evidence type="ECO:0000256" key="13">
    <source>
        <dbReference type="RuleBase" id="RU000473"/>
    </source>
</evidence>
<feature type="transmembrane region" description="Helical" evidence="14">
    <location>
        <begin position="150"/>
        <end position="167"/>
    </location>
</feature>
<evidence type="ECO:0000256" key="12">
    <source>
        <dbReference type="RuleBase" id="RU000471"/>
    </source>
</evidence>
<evidence type="ECO:0000256" key="2">
    <source>
        <dbReference type="ARBA" id="ARBA00004448"/>
    </source>
</evidence>
<feature type="transmembrane region" description="Helical" evidence="14">
    <location>
        <begin position="288"/>
        <end position="311"/>
    </location>
</feature>
<gene>
    <name evidence="15" type="primary">ND1</name>
</gene>
<evidence type="ECO:0000256" key="14">
    <source>
        <dbReference type="SAM" id="Phobius"/>
    </source>
</evidence>
<evidence type="ECO:0000256" key="10">
    <source>
        <dbReference type="ARBA" id="ARBA00023128"/>
    </source>
</evidence>
<keyword evidence="7" id="KW-0999">Mitochondrion inner membrane</keyword>
<feature type="transmembrane region" description="Helical" evidence="14">
    <location>
        <begin position="105"/>
        <end position="129"/>
    </location>
</feature>
<evidence type="ECO:0000313" key="15">
    <source>
        <dbReference type="EMBL" id="AHX97798.1"/>
    </source>
</evidence>
<accession>A0A0U1WYG0</accession>
<keyword evidence="9 13" id="KW-0830">Ubiquinone</keyword>
<feature type="transmembrane region" description="Helical" evidence="14">
    <location>
        <begin position="258"/>
        <end position="276"/>
    </location>
</feature>
<feature type="transmembrane region" description="Helical" evidence="14">
    <location>
        <begin position="78"/>
        <end position="99"/>
    </location>
</feature>
<evidence type="ECO:0000256" key="5">
    <source>
        <dbReference type="ARBA" id="ARBA00022448"/>
    </source>
</evidence>
<evidence type="ECO:0000256" key="9">
    <source>
        <dbReference type="ARBA" id="ARBA00023075"/>
    </source>
</evidence>
<feature type="transmembrane region" description="Helical" evidence="14">
    <location>
        <begin position="6"/>
        <end position="33"/>
    </location>
</feature>
<dbReference type="PROSITE" id="PS00667">
    <property type="entry name" value="COMPLEX1_ND1_1"/>
    <property type="match status" value="1"/>
</dbReference>
<dbReference type="AlphaFoldDB" id="A0A0U1WYG0"/>
<dbReference type="GO" id="GO:0003954">
    <property type="term" value="F:NADH dehydrogenase activity"/>
    <property type="evidence" value="ECO:0007669"/>
    <property type="project" value="TreeGrafter"/>
</dbReference>
<dbReference type="PANTHER" id="PTHR11432:SF3">
    <property type="entry name" value="NADH-UBIQUINONE OXIDOREDUCTASE CHAIN 1"/>
    <property type="match status" value="1"/>
</dbReference>
<dbReference type="EMBL" id="KJ412470">
    <property type="protein sequence ID" value="AHX97798.1"/>
    <property type="molecule type" value="Genomic_DNA"/>
</dbReference>
<name>A0A0U1WYG0_9HYME</name>
<dbReference type="InterPro" id="IPR001694">
    <property type="entry name" value="NADH_UbQ_OxRdtase_su1/FPO"/>
</dbReference>
<evidence type="ECO:0000256" key="7">
    <source>
        <dbReference type="ARBA" id="ARBA00022792"/>
    </source>
</evidence>